<keyword evidence="1" id="KW-0805">Transcription regulation</keyword>
<dbReference type="InterPro" id="IPR009057">
    <property type="entry name" value="Homeodomain-like_sf"/>
</dbReference>
<organism evidence="6 7">
    <name type="scientific">Geodermatophilus ruber</name>
    <dbReference type="NCBI Taxonomy" id="504800"/>
    <lineage>
        <taxon>Bacteria</taxon>
        <taxon>Bacillati</taxon>
        <taxon>Actinomycetota</taxon>
        <taxon>Actinomycetes</taxon>
        <taxon>Geodermatophilales</taxon>
        <taxon>Geodermatophilaceae</taxon>
        <taxon>Geodermatophilus</taxon>
    </lineage>
</organism>
<feature type="DNA-binding region" description="H-T-H motif" evidence="4">
    <location>
        <begin position="64"/>
        <end position="83"/>
    </location>
</feature>
<dbReference type="GO" id="GO:0000976">
    <property type="term" value="F:transcription cis-regulatory region binding"/>
    <property type="evidence" value="ECO:0007669"/>
    <property type="project" value="TreeGrafter"/>
</dbReference>
<dbReference type="FunCoup" id="A0A1I3ZF64">
    <property type="interactions" value="1"/>
</dbReference>
<protein>
    <submittedName>
        <fullName evidence="6">Transcriptional regulator, TetR family</fullName>
    </submittedName>
</protein>
<evidence type="ECO:0000256" key="3">
    <source>
        <dbReference type="ARBA" id="ARBA00023163"/>
    </source>
</evidence>
<feature type="domain" description="HTH tetR-type" evidence="5">
    <location>
        <begin position="41"/>
        <end position="101"/>
    </location>
</feature>
<dbReference type="Gene3D" id="1.10.357.10">
    <property type="entry name" value="Tetracycline Repressor, domain 2"/>
    <property type="match status" value="1"/>
</dbReference>
<dbReference type="RefSeq" id="WP_245753273.1">
    <property type="nucleotide sequence ID" value="NZ_FOSW01000001.1"/>
</dbReference>
<dbReference type="InterPro" id="IPR001647">
    <property type="entry name" value="HTH_TetR"/>
</dbReference>
<name>A0A1I3ZF64_9ACTN</name>
<dbReference type="InterPro" id="IPR023851">
    <property type="entry name" value="Tscrpt_reg_TetR-type"/>
</dbReference>
<dbReference type="PANTHER" id="PTHR30055:SF238">
    <property type="entry name" value="MYCOFACTOCIN BIOSYNTHESIS TRANSCRIPTIONAL REGULATOR MFTR-RELATED"/>
    <property type="match status" value="1"/>
</dbReference>
<evidence type="ECO:0000313" key="7">
    <source>
        <dbReference type="Proteomes" id="UP000199152"/>
    </source>
</evidence>
<dbReference type="AlphaFoldDB" id="A0A1I3ZF64"/>
<dbReference type="NCBIfam" id="TIGR03968">
    <property type="entry name" value="mycofact_TetR"/>
    <property type="match status" value="1"/>
</dbReference>
<evidence type="ECO:0000256" key="4">
    <source>
        <dbReference type="PROSITE-ProRule" id="PRU00335"/>
    </source>
</evidence>
<keyword evidence="2 4" id="KW-0238">DNA-binding</keyword>
<evidence type="ECO:0000256" key="1">
    <source>
        <dbReference type="ARBA" id="ARBA00023015"/>
    </source>
</evidence>
<dbReference type="Pfam" id="PF00440">
    <property type="entry name" value="TetR_N"/>
    <property type="match status" value="1"/>
</dbReference>
<dbReference type="PROSITE" id="PS50977">
    <property type="entry name" value="HTH_TETR_2"/>
    <property type="match status" value="1"/>
</dbReference>
<accession>A0A1I3ZF64</accession>
<dbReference type="PANTHER" id="PTHR30055">
    <property type="entry name" value="HTH-TYPE TRANSCRIPTIONAL REGULATOR RUTR"/>
    <property type="match status" value="1"/>
</dbReference>
<dbReference type="SUPFAM" id="SSF46689">
    <property type="entry name" value="Homeodomain-like"/>
    <property type="match status" value="1"/>
</dbReference>
<gene>
    <name evidence="6" type="ORF">SAMN04488085_101514</name>
</gene>
<dbReference type="Pfam" id="PF17754">
    <property type="entry name" value="TetR_C_14"/>
    <property type="match status" value="1"/>
</dbReference>
<dbReference type="InParanoid" id="A0A1I3ZF64"/>
<evidence type="ECO:0000313" key="6">
    <source>
        <dbReference type="EMBL" id="SFK42675.1"/>
    </source>
</evidence>
<reference evidence="6 7" key="1">
    <citation type="submission" date="2016-10" db="EMBL/GenBank/DDBJ databases">
        <authorList>
            <person name="de Groot N.N."/>
        </authorList>
    </citation>
    <scope>NUCLEOTIDE SEQUENCE [LARGE SCALE GENOMIC DNA]</scope>
    <source>
        <strain evidence="6 7">DSM 45317</strain>
    </source>
</reference>
<dbReference type="InterPro" id="IPR050109">
    <property type="entry name" value="HTH-type_TetR-like_transc_reg"/>
</dbReference>
<keyword evidence="3" id="KW-0804">Transcription</keyword>
<proteinExistence type="predicted"/>
<dbReference type="Gene3D" id="1.10.10.60">
    <property type="entry name" value="Homeodomain-like"/>
    <property type="match status" value="1"/>
</dbReference>
<sequence>MEGSDTECHGQHGVYDTPWTRRTVEYSKMSGVTVVVGEGRAETRTRVEQAALDLFGRKGFEQVTTDEIAEAAGISRRTFFRHFATKADPVWGDFASHVARLERLLMATRSDQPVLASICAAYVEVNDYAAADLPMLRQRMRMILGEPALQAHSQVRYADVDRVVAEHVARRTGQPPEALLPRLVATTTRAAATTAFEVWLADGTTTLADDLRAAFDQLADGFPTLRRP</sequence>
<dbReference type="PRINTS" id="PR00455">
    <property type="entry name" value="HTHTETR"/>
</dbReference>
<dbReference type="STRING" id="504800.SAMN04488085_101514"/>
<evidence type="ECO:0000256" key="2">
    <source>
        <dbReference type="ARBA" id="ARBA00023125"/>
    </source>
</evidence>
<evidence type="ECO:0000259" key="5">
    <source>
        <dbReference type="PROSITE" id="PS50977"/>
    </source>
</evidence>
<dbReference type="GO" id="GO:0003700">
    <property type="term" value="F:DNA-binding transcription factor activity"/>
    <property type="evidence" value="ECO:0007669"/>
    <property type="project" value="TreeGrafter"/>
</dbReference>
<dbReference type="InterPro" id="IPR041347">
    <property type="entry name" value="MftR_C"/>
</dbReference>
<keyword evidence="7" id="KW-1185">Reference proteome</keyword>
<dbReference type="Proteomes" id="UP000199152">
    <property type="component" value="Unassembled WGS sequence"/>
</dbReference>
<dbReference type="EMBL" id="FOSW01000001">
    <property type="protein sequence ID" value="SFK42675.1"/>
    <property type="molecule type" value="Genomic_DNA"/>
</dbReference>